<dbReference type="GO" id="GO:0016740">
    <property type="term" value="F:transferase activity"/>
    <property type="evidence" value="ECO:0007669"/>
    <property type="project" value="UniProtKB-KW"/>
</dbReference>
<reference evidence="1 2" key="1">
    <citation type="journal article" date="2015" name="Nature">
        <title>rRNA introns, odd ribosomes, and small enigmatic genomes across a large radiation of phyla.</title>
        <authorList>
            <person name="Brown C.T."/>
            <person name="Hug L.A."/>
            <person name="Thomas B.C."/>
            <person name="Sharon I."/>
            <person name="Castelle C.J."/>
            <person name="Singh A."/>
            <person name="Wilkins M.J."/>
            <person name="Williams K.H."/>
            <person name="Banfield J.F."/>
        </authorList>
    </citation>
    <scope>NUCLEOTIDE SEQUENCE [LARGE SCALE GENOMIC DNA]</scope>
</reference>
<protein>
    <submittedName>
        <fullName evidence="1">Nucleotidyltransferase substrate binding protein, HI0074 family</fullName>
    </submittedName>
</protein>
<dbReference type="AlphaFoldDB" id="A0A0F9ZQC4"/>
<comment type="caution">
    <text evidence="1">The sequence shown here is derived from an EMBL/GenBank/DDBJ whole genome shotgun (WGS) entry which is preliminary data.</text>
</comment>
<dbReference type="Pfam" id="PF08780">
    <property type="entry name" value="NTase_sub_bind"/>
    <property type="match status" value="1"/>
</dbReference>
<dbReference type="SUPFAM" id="SSF81593">
    <property type="entry name" value="Nucleotidyltransferase substrate binding subunit/domain"/>
    <property type="match status" value="1"/>
</dbReference>
<keyword evidence="1" id="KW-0808">Transferase</keyword>
<name>A0A0F9ZQC4_9BACT</name>
<dbReference type="PATRIC" id="fig|1618561.3.peg.903"/>
<accession>A0A0F9ZQC4</accession>
<dbReference type="Proteomes" id="UP000033995">
    <property type="component" value="Unassembled WGS sequence"/>
</dbReference>
<evidence type="ECO:0000313" key="1">
    <source>
        <dbReference type="EMBL" id="KKP46503.1"/>
    </source>
</evidence>
<gene>
    <name evidence="1" type="ORF">UR38_C0010G0014</name>
</gene>
<dbReference type="NCBIfam" id="TIGR01987">
    <property type="entry name" value="HI0074"/>
    <property type="match status" value="1"/>
</dbReference>
<dbReference type="EMBL" id="LBOZ01000010">
    <property type="protein sequence ID" value="KKP46503.1"/>
    <property type="molecule type" value="Genomic_DNA"/>
</dbReference>
<evidence type="ECO:0000313" key="2">
    <source>
        <dbReference type="Proteomes" id="UP000033995"/>
    </source>
</evidence>
<dbReference type="InterPro" id="IPR010235">
    <property type="entry name" value="HepT"/>
</dbReference>
<sequence length="127" mass="14951">MTKRESINNDLKKALEKLKEVLVLPSENIVNQDASIQRFEFTFELSWKLMQEVLIENRVDTSRGVKTIIRDSANLGIINDPEIWFKFLADRNTTAHTYKEDEARSVYKDLKYFPPLVEELLIKVKDY</sequence>
<proteinExistence type="predicted"/>
<dbReference type="Gene3D" id="1.20.120.330">
    <property type="entry name" value="Nucleotidyltransferases domain 2"/>
    <property type="match status" value="1"/>
</dbReference>
<organism evidence="1 2">
    <name type="scientific">Candidatus Woesebacteria bacterium GW2011_GWA2_33_28</name>
    <dbReference type="NCBI Taxonomy" id="1618561"/>
    <lineage>
        <taxon>Bacteria</taxon>
        <taxon>Candidatus Woeseibacteriota</taxon>
    </lineage>
</organism>